<evidence type="ECO:0000256" key="1">
    <source>
        <dbReference type="ARBA" id="ARBA00022801"/>
    </source>
</evidence>
<dbReference type="Proteomes" id="UP001497453">
    <property type="component" value="Chromosome 7"/>
</dbReference>
<gene>
    <name evidence="3" type="ORF">GFSPODELE1_LOCUS9520</name>
</gene>
<proteinExistence type="predicted"/>
<dbReference type="Pfam" id="PF07859">
    <property type="entry name" value="Abhydrolase_3"/>
    <property type="match status" value="1"/>
</dbReference>
<reference evidence="4" key="1">
    <citation type="submission" date="2024-04" db="EMBL/GenBank/DDBJ databases">
        <authorList>
            <person name="Shaw F."/>
            <person name="Minotto A."/>
        </authorList>
    </citation>
    <scope>NUCLEOTIDE SEQUENCE [LARGE SCALE GENOMIC DNA]</scope>
</reference>
<keyword evidence="1" id="KW-0378">Hydrolase</keyword>
<dbReference type="PANTHER" id="PTHR48081">
    <property type="entry name" value="AB HYDROLASE SUPERFAMILY PROTEIN C4A8.06C"/>
    <property type="match status" value="1"/>
</dbReference>
<dbReference type="EMBL" id="OZ037950">
    <property type="protein sequence ID" value="CAL1713860.1"/>
    <property type="molecule type" value="Genomic_DNA"/>
</dbReference>
<dbReference type="SUPFAM" id="SSF53474">
    <property type="entry name" value="alpha/beta-Hydrolases"/>
    <property type="match status" value="1"/>
</dbReference>
<evidence type="ECO:0000259" key="2">
    <source>
        <dbReference type="Pfam" id="PF07859"/>
    </source>
</evidence>
<organism evidence="3 4">
    <name type="scientific">Somion occarium</name>
    <dbReference type="NCBI Taxonomy" id="3059160"/>
    <lineage>
        <taxon>Eukaryota</taxon>
        <taxon>Fungi</taxon>
        <taxon>Dikarya</taxon>
        <taxon>Basidiomycota</taxon>
        <taxon>Agaricomycotina</taxon>
        <taxon>Agaricomycetes</taxon>
        <taxon>Polyporales</taxon>
        <taxon>Cerrenaceae</taxon>
        <taxon>Somion</taxon>
    </lineage>
</organism>
<evidence type="ECO:0000313" key="4">
    <source>
        <dbReference type="Proteomes" id="UP001497453"/>
    </source>
</evidence>
<keyword evidence="4" id="KW-1185">Reference proteome</keyword>
<dbReference type="Gene3D" id="3.40.50.1820">
    <property type="entry name" value="alpha/beta hydrolase"/>
    <property type="match status" value="1"/>
</dbReference>
<name>A0ABP1E1N1_9APHY</name>
<accession>A0ABP1E1N1</accession>
<dbReference type="PANTHER" id="PTHR48081:SF8">
    <property type="entry name" value="ALPHA_BETA HYDROLASE FOLD-3 DOMAIN-CONTAINING PROTEIN-RELATED"/>
    <property type="match status" value="1"/>
</dbReference>
<dbReference type="InterPro" id="IPR029058">
    <property type="entry name" value="AB_hydrolase_fold"/>
</dbReference>
<feature type="domain" description="Alpha/beta hydrolase fold-3" evidence="2">
    <location>
        <begin position="91"/>
        <end position="305"/>
    </location>
</feature>
<protein>
    <recommendedName>
        <fullName evidence="2">Alpha/beta hydrolase fold-3 domain-containing protein</fullName>
    </recommendedName>
</protein>
<dbReference type="InterPro" id="IPR050300">
    <property type="entry name" value="GDXG_lipolytic_enzyme"/>
</dbReference>
<dbReference type="InterPro" id="IPR013094">
    <property type="entry name" value="AB_hydrolase_3"/>
</dbReference>
<evidence type="ECO:0000313" key="3">
    <source>
        <dbReference type="EMBL" id="CAL1713860.1"/>
    </source>
</evidence>
<sequence>MASNAHLLTPDPEIAALLAKMPSMPAVENPTIEEQRAYLHDSLLHWQERLPSESEYRIEDHLVPVDGGEIKVRCVIPTSSEHHDKGPLPLLVWYHGGGYCVGSSDLDDGFLRVVAVKTGVVVINVEYRLAPVFPFPTGVNDAYAALKWAAENATRLSASPSRGFIVAGLSAGGNFSASVAIRARDDPFFTGRQLTGQLLQNPHVLDTKAVPEQYKAVLLSMEEVKDGPYLTRKAMERVCELYQADPSDPRYSVLLAANHSGLPPAYIQVAGLDPLRDEGILYAKVLRESDVKTKLDIYPGLPHGGHILFPGASLSAKVYQDFDTGLKWLLHGNA</sequence>